<dbReference type="RefSeq" id="WP_012844990.1">
    <property type="nucleotide sequence ID" value="NC_013501.1"/>
</dbReference>
<reference evidence="1 2" key="1">
    <citation type="journal article" date="2009" name="Stand. Genomic Sci.">
        <title>Complete genome sequence of Rhodothermus marinus type strain (R-10).</title>
        <authorList>
            <person name="Nolan M."/>
            <person name="Tindall B.J."/>
            <person name="Pomrenke H."/>
            <person name="Lapidus A."/>
            <person name="Copeland A."/>
            <person name="Glavina Del Rio T."/>
            <person name="Lucas S."/>
            <person name="Chen F."/>
            <person name="Tice H."/>
            <person name="Cheng J.F."/>
            <person name="Saunders E."/>
            <person name="Han C."/>
            <person name="Bruce D."/>
            <person name="Goodwin L."/>
            <person name="Chain P."/>
            <person name="Pitluck S."/>
            <person name="Ovchinikova G."/>
            <person name="Pati A."/>
            <person name="Ivanova N."/>
            <person name="Mavromatis K."/>
            <person name="Chen A."/>
            <person name="Palaniappan K."/>
            <person name="Land M."/>
            <person name="Hauser L."/>
            <person name="Chang Y.J."/>
            <person name="Jeffries C.D."/>
            <person name="Brettin T."/>
            <person name="Goker M."/>
            <person name="Bristow J."/>
            <person name="Eisen J.A."/>
            <person name="Markowitz V."/>
            <person name="Hugenholtz P."/>
            <person name="Kyrpides N.C."/>
            <person name="Klenk H.P."/>
            <person name="Detter J.C."/>
        </authorList>
    </citation>
    <scope>NUCLEOTIDE SEQUENCE [LARGE SCALE GENOMIC DNA]</scope>
    <source>
        <strain evidence="2">ATCC 43812 / DSM 4252 / R-10</strain>
    </source>
</reference>
<keyword evidence="2" id="KW-1185">Reference proteome</keyword>
<protein>
    <submittedName>
        <fullName evidence="1">Uncharacterized protein</fullName>
    </submittedName>
</protein>
<sequence>MKRITLELKDPELIRWVQEYTGAPSLSEAIFQALHELRSRLDRQRQELLDRTYGLWEAEDQQLEEALRELKAGWNTWRMP</sequence>
<dbReference type="KEGG" id="rmr:Rmar_2503"/>
<proteinExistence type="predicted"/>
<dbReference type="EMBL" id="CP001807">
    <property type="protein sequence ID" value="ACY49380.1"/>
    <property type="molecule type" value="Genomic_DNA"/>
</dbReference>
<dbReference type="AlphaFoldDB" id="D0MFC4"/>
<dbReference type="STRING" id="518766.Rmar_2503"/>
<evidence type="ECO:0000313" key="2">
    <source>
        <dbReference type="Proteomes" id="UP000002221"/>
    </source>
</evidence>
<dbReference type="HOGENOM" id="CLU_2587412_0_0_10"/>
<organism evidence="1 2">
    <name type="scientific">Rhodothermus marinus (strain ATCC 43812 / DSM 4252 / R-10)</name>
    <name type="common">Rhodothermus obamensis</name>
    <dbReference type="NCBI Taxonomy" id="518766"/>
    <lineage>
        <taxon>Bacteria</taxon>
        <taxon>Pseudomonadati</taxon>
        <taxon>Rhodothermota</taxon>
        <taxon>Rhodothermia</taxon>
        <taxon>Rhodothermales</taxon>
        <taxon>Rhodothermaceae</taxon>
        <taxon>Rhodothermus</taxon>
    </lineage>
</organism>
<accession>D0MFC4</accession>
<gene>
    <name evidence="1" type="ordered locus">Rmar_2503</name>
</gene>
<dbReference type="Proteomes" id="UP000002221">
    <property type="component" value="Chromosome"/>
</dbReference>
<name>D0MFC4_RHOM4</name>
<evidence type="ECO:0000313" key="1">
    <source>
        <dbReference type="EMBL" id="ACY49380.1"/>
    </source>
</evidence>